<keyword evidence="3" id="KW-1185">Reference proteome</keyword>
<feature type="transmembrane region" description="Helical" evidence="1">
    <location>
        <begin position="254"/>
        <end position="283"/>
    </location>
</feature>
<evidence type="ECO:0008006" key="4">
    <source>
        <dbReference type="Google" id="ProtNLM"/>
    </source>
</evidence>
<gene>
    <name evidence="2" type="ORF">AQ619_04555</name>
</gene>
<sequence length="291" mass="30583">MTALSPINAALEGVRTMRRHPVVVLAWAGFSLVMLPLLGLLAKIVLSEQDRMNLALRPSSADPREILDFVSRLGGVMVLLILLALVLGAILSAAIMRSVLHPEDRRFAYLRLGREELRLLGVSVITWAAALMVTIIPGGVLALGTALLAETPIGGWFTFLGGLTVIGLSTWVAVRLSLLAPHAFLSGHIDPRAAWLVTHGQFWRLLATIAVVIVLCVLMSILGATVSSLVGALIAGGLEDPIAGGAAASHPRLILALLANLLLAPVFLTLQAVLVTSAPAAALRQLMAAKA</sequence>
<evidence type="ECO:0000313" key="3">
    <source>
        <dbReference type="Proteomes" id="UP000056905"/>
    </source>
</evidence>
<dbReference type="OrthoDB" id="7193287at2"/>
<feature type="transmembrane region" description="Helical" evidence="1">
    <location>
        <begin position="205"/>
        <end position="234"/>
    </location>
</feature>
<name>A0A0N7JH84_9CAUL</name>
<evidence type="ECO:0000256" key="1">
    <source>
        <dbReference type="SAM" id="Phobius"/>
    </source>
</evidence>
<accession>A0A0N7JH84</accession>
<dbReference type="Proteomes" id="UP000056905">
    <property type="component" value="Chromosome"/>
</dbReference>
<keyword evidence="1" id="KW-1133">Transmembrane helix</keyword>
<feature type="transmembrane region" description="Helical" evidence="1">
    <location>
        <begin position="73"/>
        <end position="96"/>
    </location>
</feature>
<dbReference type="KEGG" id="chq:AQ619_04555"/>
<dbReference type="EMBL" id="CP013002">
    <property type="protein sequence ID" value="ALL12682.1"/>
    <property type="molecule type" value="Genomic_DNA"/>
</dbReference>
<reference evidence="2 3" key="1">
    <citation type="submission" date="2015-10" db="EMBL/GenBank/DDBJ databases">
        <title>Conservation of the essential genome among Caulobacter and Brevundimonas species.</title>
        <authorList>
            <person name="Scott D."/>
            <person name="Ely B."/>
        </authorList>
    </citation>
    <scope>NUCLEOTIDE SEQUENCE [LARGE SCALE GENOMIC DNA]</scope>
    <source>
        <strain evidence="2 3">CB4</strain>
    </source>
</reference>
<dbReference type="AlphaFoldDB" id="A0A0N7JH84"/>
<proteinExistence type="predicted"/>
<feature type="transmembrane region" description="Helical" evidence="1">
    <location>
        <begin position="153"/>
        <end position="174"/>
    </location>
</feature>
<organism evidence="2 3">
    <name type="scientific">Caulobacter henricii</name>
    <dbReference type="NCBI Taxonomy" id="69395"/>
    <lineage>
        <taxon>Bacteria</taxon>
        <taxon>Pseudomonadati</taxon>
        <taxon>Pseudomonadota</taxon>
        <taxon>Alphaproteobacteria</taxon>
        <taxon>Caulobacterales</taxon>
        <taxon>Caulobacteraceae</taxon>
        <taxon>Caulobacter</taxon>
    </lineage>
</organism>
<protein>
    <recommendedName>
        <fullName evidence="4">Glycerophosphoryl diester phosphodiesterase membrane domain-containing protein</fullName>
    </recommendedName>
</protein>
<dbReference type="RefSeq" id="WP_062144878.1">
    <property type="nucleotide sequence ID" value="NZ_CP013002.1"/>
</dbReference>
<dbReference type="STRING" id="69395.AQ619_04555"/>
<evidence type="ECO:0000313" key="2">
    <source>
        <dbReference type="EMBL" id="ALL12682.1"/>
    </source>
</evidence>
<feature type="transmembrane region" description="Helical" evidence="1">
    <location>
        <begin position="117"/>
        <end position="147"/>
    </location>
</feature>
<keyword evidence="1" id="KW-0812">Transmembrane</keyword>
<keyword evidence="1" id="KW-0472">Membrane</keyword>
<feature type="transmembrane region" description="Helical" evidence="1">
    <location>
        <begin position="22"/>
        <end position="46"/>
    </location>
</feature>